<evidence type="ECO:0000313" key="2">
    <source>
        <dbReference type="EMBL" id="PPI87963.1"/>
    </source>
</evidence>
<dbReference type="PROSITE" id="PS51087">
    <property type="entry name" value="APAG"/>
    <property type="match status" value="1"/>
</dbReference>
<feature type="domain" description="ApaG" evidence="1">
    <location>
        <begin position="1"/>
        <end position="125"/>
    </location>
</feature>
<comment type="caution">
    <text evidence="2">The sequence shown here is derived from an EMBL/GenBank/DDBJ whole genome shotgun (WGS) entry which is preliminary data.</text>
</comment>
<evidence type="ECO:0000313" key="3">
    <source>
        <dbReference type="Proteomes" id="UP000296153"/>
    </source>
</evidence>
<dbReference type="Gene3D" id="2.60.40.1470">
    <property type="entry name" value="ApaG domain"/>
    <property type="match status" value="1"/>
</dbReference>
<dbReference type="SUPFAM" id="SSF110069">
    <property type="entry name" value="ApaG-like"/>
    <property type="match status" value="1"/>
</dbReference>
<dbReference type="OrthoDB" id="9795226at2"/>
<proteinExistence type="predicted"/>
<accession>A0A2P5T072</accession>
<sequence>MSKLTRVFVQVQSLYVKSQSYPEKSRYVFTYMIMIRNMSKSSVQILKRYWLITDGNGREIEIHGEGVSGTKPYIASGGELHYTSGIVLETPIGTMQGYYVMVNEIGDEFNVEVPVFRVAIKTHIH</sequence>
<gene>
    <name evidence="2" type="ORF">CRV12_01975</name>
</gene>
<reference evidence="2 3" key="1">
    <citation type="journal article" date="2018" name="Genome Biol. Evol.">
        <title>Cladogenesis and Genomic Streamlining in Extracellular Endosymbionts of Tropical Stink Bugs.</title>
        <authorList>
            <person name="Otero-Bravo A."/>
            <person name="Goffredi S."/>
            <person name="Sabree Z.L."/>
        </authorList>
    </citation>
    <scope>NUCLEOTIDE SEQUENCE [LARGE SCALE GENOMIC DNA]</scope>
    <source>
        <strain evidence="2 3">SoEE</strain>
    </source>
</reference>
<dbReference type="InterPro" id="IPR050718">
    <property type="entry name" value="ApaG-like"/>
</dbReference>
<dbReference type="EMBL" id="PDKT01000002">
    <property type="protein sequence ID" value="PPI87963.1"/>
    <property type="molecule type" value="Genomic_DNA"/>
</dbReference>
<dbReference type="PANTHER" id="PTHR47191">
    <property type="entry name" value="OS05G0170800 PROTEIN"/>
    <property type="match status" value="1"/>
</dbReference>
<name>A0A2P5T072_9GAMM</name>
<dbReference type="InterPro" id="IPR007474">
    <property type="entry name" value="ApaG_domain"/>
</dbReference>
<evidence type="ECO:0000259" key="1">
    <source>
        <dbReference type="PROSITE" id="PS51087"/>
    </source>
</evidence>
<dbReference type="NCBIfam" id="NF003967">
    <property type="entry name" value="PRK05461.1"/>
    <property type="match status" value="1"/>
</dbReference>
<dbReference type="RefSeq" id="WP_136130991.1">
    <property type="nucleotide sequence ID" value="NZ_PDKT01000002.1"/>
</dbReference>
<dbReference type="InterPro" id="IPR036767">
    <property type="entry name" value="ApaG_sf"/>
</dbReference>
<dbReference type="AlphaFoldDB" id="A0A2P5T072"/>
<dbReference type="Proteomes" id="UP000296153">
    <property type="component" value="Unassembled WGS sequence"/>
</dbReference>
<dbReference type="Pfam" id="PF04379">
    <property type="entry name" value="DUF525"/>
    <property type="match status" value="1"/>
</dbReference>
<organism evidence="2 3">
    <name type="scientific">Candidatus Pantoea edessiphila</name>
    <dbReference type="NCBI Taxonomy" id="2044610"/>
    <lineage>
        <taxon>Bacteria</taxon>
        <taxon>Pseudomonadati</taxon>
        <taxon>Pseudomonadota</taxon>
        <taxon>Gammaproteobacteria</taxon>
        <taxon>Enterobacterales</taxon>
        <taxon>Erwiniaceae</taxon>
        <taxon>Pantoea</taxon>
    </lineage>
</organism>
<protein>
    <submittedName>
        <fullName evidence="2">Co2+/Mg2+ efflux protein ApaG</fullName>
    </submittedName>
</protein>
<dbReference type="PANTHER" id="PTHR47191:SF2">
    <property type="entry name" value="OS05G0170800 PROTEIN"/>
    <property type="match status" value="1"/>
</dbReference>